<accession>A0A815XX44</accession>
<sequence>MFYPYQFVFTFLVTTADTGVPGNVLNTLGITGGIAIDSQRNICIVCHDNDHVMKCECYFWYGHCSVTSISIVTTSSVCPIGASFPEWMVGYFHAEFADGTSANARFGRWFANVTFSTGEHGTLTMPTPLQQIGDTYVFHECVQVYDDEPALRCSLLVRNGTGYTEYIHKNPDLIPVCPQSITSPDLELEIVTRID</sequence>
<dbReference type="Proteomes" id="UP000663828">
    <property type="component" value="Unassembled WGS sequence"/>
</dbReference>
<evidence type="ECO:0000313" key="1">
    <source>
        <dbReference type="EMBL" id="CAF1563725.1"/>
    </source>
</evidence>
<proteinExistence type="predicted"/>
<protein>
    <submittedName>
        <fullName evidence="1">Uncharacterized protein</fullName>
    </submittedName>
</protein>
<name>A0A815XX44_ADIRI</name>
<dbReference type="AlphaFoldDB" id="A0A815XX44"/>
<evidence type="ECO:0000313" key="2">
    <source>
        <dbReference type="Proteomes" id="UP000663828"/>
    </source>
</evidence>
<gene>
    <name evidence="1" type="ORF">XAT740_LOCUS43844</name>
</gene>
<reference evidence="1" key="1">
    <citation type="submission" date="2021-02" db="EMBL/GenBank/DDBJ databases">
        <authorList>
            <person name="Nowell W R."/>
        </authorList>
    </citation>
    <scope>NUCLEOTIDE SEQUENCE</scope>
</reference>
<dbReference type="EMBL" id="CAJNOR010005470">
    <property type="protein sequence ID" value="CAF1563725.1"/>
    <property type="molecule type" value="Genomic_DNA"/>
</dbReference>
<comment type="caution">
    <text evidence="1">The sequence shown here is derived from an EMBL/GenBank/DDBJ whole genome shotgun (WGS) entry which is preliminary data.</text>
</comment>
<keyword evidence="2" id="KW-1185">Reference proteome</keyword>
<organism evidence="1 2">
    <name type="scientific">Adineta ricciae</name>
    <name type="common">Rotifer</name>
    <dbReference type="NCBI Taxonomy" id="249248"/>
    <lineage>
        <taxon>Eukaryota</taxon>
        <taxon>Metazoa</taxon>
        <taxon>Spiralia</taxon>
        <taxon>Gnathifera</taxon>
        <taxon>Rotifera</taxon>
        <taxon>Eurotatoria</taxon>
        <taxon>Bdelloidea</taxon>
        <taxon>Adinetida</taxon>
        <taxon>Adinetidae</taxon>
        <taxon>Adineta</taxon>
    </lineage>
</organism>